<evidence type="ECO:0000313" key="1">
    <source>
        <dbReference type="EMBL" id="AOW99750.1"/>
    </source>
</evidence>
<dbReference type="EMBL" id="CP017599">
    <property type="protein sequence ID" value="AOW99750.1"/>
    <property type="molecule type" value="Genomic_DNA"/>
</dbReference>
<dbReference type="AlphaFoldDB" id="A0A1D8TQ03"/>
<sequence length="119" mass="13065">MGNCKPISYYPLLYAVLKLQFKVQVSIERSAVSRQPSAVSRQLKAHAGRTALWNRVLACDLTQIKPMVTCCQPSKARVGETPCSEAASLIQKYRSSSTICSPLAERARVCIAHKLIADS</sequence>
<dbReference type="KEGG" id="mpro:BJP34_10030"/>
<name>A0A1D8TQ03_9CYAN</name>
<dbReference type="RefSeq" id="WP_070392226.1">
    <property type="nucleotide sequence ID" value="NZ_CP017599.1"/>
</dbReference>
<evidence type="ECO:0000313" key="2">
    <source>
        <dbReference type="Proteomes" id="UP000177870"/>
    </source>
</evidence>
<reference evidence="2" key="1">
    <citation type="submission" date="2016-10" db="EMBL/GenBank/DDBJ databases">
        <title>Comparative genomics uncovers the prolific and rare metabolic potential of the cyanobacterial genus Moorea.</title>
        <authorList>
            <person name="Leao T."/>
            <person name="Castelao G."/>
            <person name="Korobeynikov A."/>
            <person name="Monroe E.A."/>
            <person name="Podell S."/>
            <person name="Glukhov E."/>
            <person name="Allen E."/>
            <person name="Gerwick W.H."/>
            <person name="Gerwick L."/>
        </authorList>
    </citation>
    <scope>NUCLEOTIDE SEQUENCE [LARGE SCALE GENOMIC DNA]</scope>
    <source>
        <strain evidence="2">PAL-8-15-08-1</strain>
    </source>
</reference>
<dbReference type="STRING" id="1458985.BJP34_10030"/>
<organism evidence="1 2">
    <name type="scientific">Moorena producens PAL-8-15-08-1</name>
    <dbReference type="NCBI Taxonomy" id="1458985"/>
    <lineage>
        <taxon>Bacteria</taxon>
        <taxon>Bacillati</taxon>
        <taxon>Cyanobacteriota</taxon>
        <taxon>Cyanophyceae</taxon>
        <taxon>Coleofasciculales</taxon>
        <taxon>Coleofasciculaceae</taxon>
        <taxon>Moorena</taxon>
    </lineage>
</organism>
<proteinExistence type="predicted"/>
<accession>A0A1D8TQ03</accession>
<dbReference type="Proteomes" id="UP000177870">
    <property type="component" value="Chromosome"/>
</dbReference>
<protein>
    <submittedName>
        <fullName evidence="1">Uncharacterized protein</fullName>
    </submittedName>
</protein>
<gene>
    <name evidence="1" type="ORF">BJP34_10030</name>
</gene>